<dbReference type="EMBL" id="FR871757">
    <property type="protein sequence ID" value="CCB79334.1"/>
    <property type="molecule type" value="Genomic_DNA"/>
</dbReference>
<dbReference type="Pfam" id="PF02050">
    <property type="entry name" value="FliJ"/>
    <property type="match status" value="1"/>
</dbReference>
<dbReference type="GO" id="GO:0071973">
    <property type="term" value="P:bacterial-type flagellum-dependent cell motility"/>
    <property type="evidence" value="ECO:0007669"/>
    <property type="project" value="InterPro"/>
</dbReference>
<dbReference type="HOGENOM" id="CLU_1813116_0_0_7"/>
<feature type="coiled-coil region" evidence="1">
    <location>
        <begin position="103"/>
        <end position="130"/>
    </location>
</feature>
<dbReference type="Proteomes" id="UP000008387">
    <property type="component" value="Chromosome"/>
</dbReference>
<protein>
    <submittedName>
        <fullName evidence="2">Uncharacterized protein</fullName>
    </submittedName>
</protein>
<dbReference type="KEGG" id="hbi:HBZC1_03480"/>
<name>F8KRF3_HELBC</name>
<sequence>MDTFKSLVKIKHQIAQRYESDIIHNQNQIKRKQEAQQELLAQLHDLGLPAYGGCMEFRQLSALKKNYLYMIDEINSEISKLRKVGLHLQDLHKAAMLEYEKVKYLQTLEIQKQKEKLKKLENKQMDAIGMGVFYQNQKGKRV</sequence>
<accession>F8KRF3</accession>
<dbReference type="GO" id="GO:0009288">
    <property type="term" value="C:bacterial-type flagellum"/>
    <property type="evidence" value="ECO:0007669"/>
    <property type="project" value="InterPro"/>
</dbReference>
<proteinExistence type="predicted"/>
<reference evidence="2 3" key="1">
    <citation type="journal article" date="2011" name="J. Bacteriol.">
        <title>Genome sequence of Helicobacter bizzozeronii strain CIII-1, an isolate from human gastric mucosa.</title>
        <authorList>
            <person name="Schott T."/>
            <person name="Rossi M."/>
            <person name="Hanninen M.L."/>
        </authorList>
    </citation>
    <scope>NUCLEOTIDE SEQUENCE [LARGE SCALE GENOMIC DNA]</scope>
    <source>
        <strain evidence="2 3">CIII-1</strain>
    </source>
</reference>
<dbReference type="AlphaFoldDB" id="F8KRF3"/>
<evidence type="ECO:0000313" key="3">
    <source>
        <dbReference type="Proteomes" id="UP000008387"/>
    </source>
</evidence>
<gene>
    <name evidence="2" type="ordered locus">HBZC1_03480</name>
</gene>
<dbReference type="RefSeq" id="WP_013889827.1">
    <property type="nucleotide sequence ID" value="NC_015674.1"/>
</dbReference>
<organism evidence="2 3">
    <name type="scientific">Helicobacter bizzozeronii (strain CIII-1)</name>
    <dbReference type="NCBI Taxonomy" id="1002804"/>
    <lineage>
        <taxon>Bacteria</taxon>
        <taxon>Pseudomonadati</taxon>
        <taxon>Campylobacterota</taxon>
        <taxon>Epsilonproteobacteria</taxon>
        <taxon>Campylobacterales</taxon>
        <taxon>Helicobacteraceae</taxon>
        <taxon>Helicobacter</taxon>
    </lineage>
</organism>
<dbReference type="InterPro" id="IPR012823">
    <property type="entry name" value="Flagell_FliJ"/>
</dbReference>
<dbReference type="STRING" id="1002804.HBZC1_03480"/>
<keyword evidence="1" id="KW-0175">Coiled coil</keyword>
<evidence type="ECO:0000256" key="1">
    <source>
        <dbReference type="SAM" id="Coils"/>
    </source>
</evidence>
<evidence type="ECO:0000313" key="2">
    <source>
        <dbReference type="EMBL" id="CCB79334.1"/>
    </source>
</evidence>
<keyword evidence="3" id="KW-1185">Reference proteome</keyword>